<evidence type="ECO:0000256" key="1">
    <source>
        <dbReference type="ARBA" id="ARBA00006484"/>
    </source>
</evidence>
<dbReference type="GO" id="GO:0016491">
    <property type="term" value="F:oxidoreductase activity"/>
    <property type="evidence" value="ECO:0007669"/>
    <property type="project" value="UniProtKB-KW"/>
</dbReference>
<name>A0A175RA10_9HYPH</name>
<dbReference type="PANTHER" id="PTHR24321:SF8">
    <property type="entry name" value="ESTRADIOL 17-BETA-DEHYDROGENASE 8-RELATED"/>
    <property type="match status" value="1"/>
</dbReference>
<organism evidence="3 4">
    <name type="scientific">Aureimonas ureilytica</name>
    <dbReference type="NCBI Taxonomy" id="401562"/>
    <lineage>
        <taxon>Bacteria</taxon>
        <taxon>Pseudomonadati</taxon>
        <taxon>Pseudomonadota</taxon>
        <taxon>Alphaproteobacteria</taxon>
        <taxon>Hyphomicrobiales</taxon>
        <taxon>Aurantimonadaceae</taxon>
        <taxon>Aureimonas</taxon>
    </lineage>
</organism>
<comment type="caution">
    <text evidence="3">The sequence shown here is derived from an EMBL/GenBank/DDBJ whole genome shotgun (WGS) entry which is preliminary data.</text>
</comment>
<dbReference type="InterPro" id="IPR036291">
    <property type="entry name" value="NAD(P)-bd_dom_sf"/>
</dbReference>
<dbReference type="Gene3D" id="3.40.50.720">
    <property type="entry name" value="NAD(P)-binding Rossmann-like Domain"/>
    <property type="match status" value="1"/>
</dbReference>
<dbReference type="RefSeq" id="WP_082675451.1">
    <property type="nucleotide sequence ID" value="NZ_LDPZ01000015.1"/>
</dbReference>
<evidence type="ECO:0008006" key="5">
    <source>
        <dbReference type="Google" id="ProtNLM"/>
    </source>
</evidence>
<dbReference type="PANTHER" id="PTHR24321">
    <property type="entry name" value="DEHYDROGENASES, SHORT CHAIN"/>
    <property type="match status" value="1"/>
</dbReference>
<evidence type="ECO:0000313" key="3">
    <source>
        <dbReference type="EMBL" id="KTQ96444.1"/>
    </source>
</evidence>
<proteinExistence type="inferred from homology"/>
<dbReference type="AlphaFoldDB" id="A0A175RA10"/>
<dbReference type="PATRIC" id="fig|401562.3.peg.855"/>
<dbReference type="CDD" id="cd05233">
    <property type="entry name" value="SDR_c"/>
    <property type="match status" value="1"/>
</dbReference>
<evidence type="ECO:0000313" key="4">
    <source>
        <dbReference type="Proteomes" id="UP000078272"/>
    </source>
</evidence>
<dbReference type="Proteomes" id="UP000078272">
    <property type="component" value="Unassembled WGS sequence"/>
</dbReference>
<dbReference type="Pfam" id="PF13561">
    <property type="entry name" value="adh_short_C2"/>
    <property type="match status" value="1"/>
</dbReference>
<dbReference type="PRINTS" id="PR00081">
    <property type="entry name" value="GDHRDH"/>
</dbReference>
<dbReference type="FunFam" id="3.40.50.720:FF:000084">
    <property type="entry name" value="Short-chain dehydrogenase reductase"/>
    <property type="match status" value="1"/>
</dbReference>
<reference evidence="3 4" key="1">
    <citation type="journal article" date="2016" name="Front. Microbiol.">
        <title>Genomic Resource of Rice Seed Associated Bacteria.</title>
        <authorList>
            <person name="Midha S."/>
            <person name="Bansal K."/>
            <person name="Sharma S."/>
            <person name="Kumar N."/>
            <person name="Patil P.P."/>
            <person name="Chaudhry V."/>
            <person name="Patil P.B."/>
        </authorList>
    </citation>
    <scope>NUCLEOTIDE SEQUENCE [LARGE SCALE GENOMIC DNA]</scope>
    <source>
        <strain evidence="3 4">NS226</strain>
    </source>
</reference>
<dbReference type="EMBL" id="LDPZ01000015">
    <property type="protein sequence ID" value="KTQ96444.1"/>
    <property type="molecule type" value="Genomic_DNA"/>
</dbReference>
<dbReference type="OrthoDB" id="286404at2"/>
<accession>A0A175RA10</accession>
<comment type="similarity">
    <text evidence="1">Belongs to the short-chain dehydrogenases/reductases (SDR) family.</text>
</comment>
<dbReference type="STRING" id="401562.NS365_03060"/>
<evidence type="ECO:0000256" key="2">
    <source>
        <dbReference type="ARBA" id="ARBA00023002"/>
    </source>
</evidence>
<sequence length="268" mass="27476">MNISGDVIVVTGGASGIGEACASVLAQSGAKVAILDRNLDLSEAVAKKLGGRAFEVDVTDEKSVIAAIEAVEREFGPIAGGVTSAGIVQPPFPAATLPLDIYDRVHAINTRGTFLCLREMGRHMLKRASGSLVAISSITARCSTPLHSYGPGKAAISNLVAGLAVEWGRGGLRVNSVEPGYTRTPALQAQIDSGMRDETRMTANTAMGRMVETTEVANVVAFLISNASSAVTGVSIPVDVGFALAGSWAPYGGVPGADNMVFGKMSGA</sequence>
<keyword evidence="2" id="KW-0560">Oxidoreductase</keyword>
<gene>
    <name evidence="3" type="ORF">NS226_07645</name>
</gene>
<dbReference type="InterPro" id="IPR002347">
    <property type="entry name" value="SDR_fam"/>
</dbReference>
<protein>
    <recommendedName>
        <fullName evidence="5">Short-chain dehydrogenase</fullName>
    </recommendedName>
</protein>
<dbReference type="SUPFAM" id="SSF51735">
    <property type="entry name" value="NAD(P)-binding Rossmann-fold domains"/>
    <property type="match status" value="1"/>
</dbReference>